<accession>A0A7T0FZE0</accession>
<evidence type="ECO:0000256" key="1">
    <source>
        <dbReference type="SAM" id="MobiDB-lite"/>
    </source>
</evidence>
<evidence type="ECO:0000256" key="2">
    <source>
        <dbReference type="SAM" id="Phobius"/>
    </source>
</evidence>
<evidence type="ECO:0000313" key="4">
    <source>
        <dbReference type="Proteomes" id="UP000594688"/>
    </source>
</evidence>
<feature type="transmembrane region" description="Helical" evidence="2">
    <location>
        <begin position="178"/>
        <end position="197"/>
    </location>
</feature>
<dbReference type="Proteomes" id="UP000594688">
    <property type="component" value="Chromosome"/>
</dbReference>
<dbReference type="EMBL" id="CP048685">
    <property type="protein sequence ID" value="QPJ61080.1"/>
    <property type="molecule type" value="Genomic_DNA"/>
</dbReference>
<keyword evidence="2" id="KW-0472">Membrane</keyword>
<protein>
    <submittedName>
        <fullName evidence="3">Uncharacterized protein</fullName>
    </submittedName>
</protein>
<reference evidence="3 4" key="1">
    <citation type="submission" date="2020-02" db="EMBL/GenBank/DDBJ databases">
        <title>Genomic and physiological characterization of two novel Nitrospinaceae genera.</title>
        <authorList>
            <person name="Mueller A.J."/>
            <person name="Jung M.-Y."/>
            <person name="Strachan C.R."/>
            <person name="Herbold C.W."/>
            <person name="Kirkegaard R.H."/>
            <person name="Daims H."/>
        </authorList>
    </citation>
    <scope>NUCLEOTIDE SEQUENCE [LARGE SCALE GENOMIC DNA]</scope>
    <source>
        <strain evidence="3">EB</strain>
    </source>
</reference>
<gene>
    <name evidence="3" type="ORF">G3M70_03910</name>
</gene>
<name>A0A7T0FZE0_9BACT</name>
<feature type="transmembrane region" description="Helical" evidence="2">
    <location>
        <begin position="290"/>
        <end position="309"/>
    </location>
</feature>
<dbReference type="KEGG" id="nli:G3M70_03910"/>
<proteinExistence type="predicted"/>
<feature type="region of interest" description="Disordered" evidence="1">
    <location>
        <begin position="102"/>
        <end position="125"/>
    </location>
</feature>
<dbReference type="AlphaFoldDB" id="A0A7T0FZE0"/>
<feature type="transmembrane region" description="Helical" evidence="2">
    <location>
        <begin position="240"/>
        <end position="256"/>
    </location>
</feature>
<evidence type="ECO:0000313" key="3">
    <source>
        <dbReference type="EMBL" id="QPJ61080.1"/>
    </source>
</evidence>
<organism evidence="3 4">
    <name type="scientific">Candidatus Nitronauta litoralis</name>
    <dbReference type="NCBI Taxonomy" id="2705533"/>
    <lineage>
        <taxon>Bacteria</taxon>
        <taxon>Pseudomonadati</taxon>
        <taxon>Nitrospinota/Tectimicrobiota group</taxon>
        <taxon>Nitrospinota</taxon>
        <taxon>Nitrospinia</taxon>
        <taxon>Nitrospinales</taxon>
        <taxon>Nitrospinaceae</taxon>
        <taxon>Candidatus Nitronauta</taxon>
    </lineage>
</organism>
<keyword evidence="2" id="KW-1133">Transmembrane helix</keyword>
<sequence length="314" mass="35403">MKCPECGFEQKPREVCSVCGLVLSDYLAKKALERDRPEPTAEQVKRGQMVSIRRGHKVIRNVNTRDLPEKIQRGEIYSSDEISQDEKKWIHAGKHPQLKALFEKPPEVEESKTSAKEKPKDPDIEVHDPEKKARLKRLAKKHASGKLSDEDYTQQRNKILKKAMDEQRKQADTGEKRATLAGGLGVLMISIAIYLPIYKVRLVPDIILYSKSIMATGAIIFLTLFAMFDMARNNFRWSRSIGLVIASSLFAIHYMQSQEIAQVLSGKQETIVGGIFNGFDKVGVEKIKPAWGWAVFAGGAFLVHLSGWLRGRVD</sequence>
<keyword evidence="2" id="KW-0812">Transmembrane</keyword>
<feature type="transmembrane region" description="Helical" evidence="2">
    <location>
        <begin position="209"/>
        <end position="228"/>
    </location>
</feature>